<dbReference type="InParanoid" id="A0A165FZU8"/>
<dbReference type="EMBL" id="KV427611">
    <property type="protein sequence ID" value="KZT09638.1"/>
    <property type="molecule type" value="Genomic_DNA"/>
</dbReference>
<sequence>MVSNYSLDTPPPPSRFRRPWSPDPSDPFPKISRPAYNDFGTTAFGIQRQVSDDSIVALDLAEYAAALNRNADSSNSREFRPYDPYPPTPPSLRPFASLASLPAGSPSSSDLSPRTPTSQPFSLPPPSLPQKTLQSNPSFSSRTHALHEAQSEPNSDSSDVDLVHFPSFTRPWFNQGKPQKSFSLPAATPIGHGFNTKLSPFDPAFPTHVFDIGPFPNPYAYTAPPSYPADSSHDLGVLPWNADSDASVHPNLKEERMRMLEAEFGGKELPPVVGEKVGSVDANGRLITEGPKTRMLVRGLQMLFVVAACLSTVYTALLIKTTSTPPPAHKLPAYVLYVCSFLTALALLYLFLIYPYCCGRRKPPRDATFEGSGGLMVLPVQHLPGGKKNKRKGKKHKGVPHDDGVQVNLIVDPTMFGGGRDRDTEWDDGEDDGTDFGPPGSYVQARRPRRRGIFAGLALEAEWKRARKQLKVRMAFDIITGVIWGAVFVIIMMGKRCPVGGYNGWCDGYNVGTAAAFLLFLSFGFSIYYDIKDLHASRTSPRNRP</sequence>
<feature type="transmembrane region" description="Helical" evidence="2">
    <location>
        <begin position="300"/>
        <end position="319"/>
    </location>
</feature>
<keyword evidence="2" id="KW-1133">Transmembrane helix</keyword>
<evidence type="ECO:0000313" key="4">
    <source>
        <dbReference type="Proteomes" id="UP000076871"/>
    </source>
</evidence>
<accession>A0A165FZU8</accession>
<feature type="compositionally biased region" description="Low complexity" evidence="1">
    <location>
        <begin position="96"/>
        <end position="121"/>
    </location>
</feature>
<name>A0A165FZU8_9APHY</name>
<dbReference type="Proteomes" id="UP000076871">
    <property type="component" value="Unassembled WGS sequence"/>
</dbReference>
<dbReference type="OrthoDB" id="3253553at2759"/>
<evidence type="ECO:0000256" key="1">
    <source>
        <dbReference type="SAM" id="MobiDB-lite"/>
    </source>
</evidence>
<feature type="transmembrane region" description="Helical" evidence="2">
    <location>
        <begin position="514"/>
        <end position="531"/>
    </location>
</feature>
<reference evidence="3 4" key="1">
    <citation type="journal article" date="2016" name="Mol. Biol. Evol.">
        <title>Comparative Genomics of Early-Diverging Mushroom-Forming Fungi Provides Insights into the Origins of Lignocellulose Decay Capabilities.</title>
        <authorList>
            <person name="Nagy L.G."/>
            <person name="Riley R."/>
            <person name="Tritt A."/>
            <person name="Adam C."/>
            <person name="Daum C."/>
            <person name="Floudas D."/>
            <person name="Sun H."/>
            <person name="Yadav J.S."/>
            <person name="Pangilinan J."/>
            <person name="Larsson K.H."/>
            <person name="Matsuura K."/>
            <person name="Barry K."/>
            <person name="Labutti K."/>
            <person name="Kuo R."/>
            <person name="Ohm R.A."/>
            <person name="Bhattacharya S.S."/>
            <person name="Shirouzu T."/>
            <person name="Yoshinaga Y."/>
            <person name="Martin F.M."/>
            <person name="Grigoriev I.V."/>
            <person name="Hibbett D.S."/>
        </authorList>
    </citation>
    <scope>NUCLEOTIDE SEQUENCE [LARGE SCALE GENOMIC DNA]</scope>
    <source>
        <strain evidence="3 4">93-53</strain>
    </source>
</reference>
<feature type="region of interest" description="Disordered" evidence="1">
    <location>
        <begin position="1"/>
        <end position="34"/>
    </location>
</feature>
<dbReference type="GeneID" id="63827605"/>
<protein>
    <recommendedName>
        <fullName evidence="5">MARVEL domain-containing protein</fullName>
    </recommendedName>
</protein>
<feature type="compositionally biased region" description="Acidic residues" evidence="1">
    <location>
        <begin position="424"/>
        <end position="434"/>
    </location>
</feature>
<feature type="region of interest" description="Disordered" evidence="1">
    <location>
        <begin position="68"/>
        <end position="161"/>
    </location>
</feature>
<evidence type="ECO:0000256" key="2">
    <source>
        <dbReference type="SAM" id="Phobius"/>
    </source>
</evidence>
<dbReference type="RefSeq" id="XP_040767378.1">
    <property type="nucleotide sequence ID" value="XM_040910576.1"/>
</dbReference>
<proteinExistence type="predicted"/>
<feature type="transmembrane region" description="Helical" evidence="2">
    <location>
        <begin position="474"/>
        <end position="494"/>
    </location>
</feature>
<dbReference type="AlphaFoldDB" id="A0A165FZU8"/>
<gene>
    <name evidence="3" type="ORF">LAESUDRAFT_735299</name>
</gene>
<keyword evidence="2" id="KW-0812">Transmembrane</keyword>
<evidence type="ECO:0000313" key="3">
    <source>
        <dbReference type="EMBL" id="KZT09638.1"/>
    </source>
</evidence>
<feature type="region of interest" description="Disordered" evidence="1">
    <location>
        <begin position="418"/>
        <end position="441"/>
    </location>
</feature>
<keyword evidence="2" id="KW-0472">Membrane</keyword>
<feature type="compositionally biased region" description="Polar residues" evidence="1">
    <location>
        <begin position="131"/>
        <end position="143"/>
    </location>
</feature>
<feature type="compositionally biased region" description="Pro residues" evidence="1">
    <location>
        <begin position="83"/>
        <end position="92"/>
    </location>
</feature>
<keyword evidence="4" id="KW-1185">Reference proteome</keyword>
<feature type="transmembrane region" description="Helical" evidence="2">
    <location>
        <begin position="331"/>
        <end position="354"/>
    </location>
</feature>
<organism evidence="3 4">
    <name type="scientific">Laetiporus sulphureus 93-53</name>
    <dbReference type="NCBI Taxonomy" id="1314785"/>
    <lineage>
        <taxon>Eukaryota</taxon>
        <taxon>Fungi</taxon>
        <taxon>Dikarya</taxon>
        <taxon>Basidiomycota</taxon>
        <taxon>Agaricomycotina</taxon>
        <taxon>Agaricomycetes</taxon>
        <taxon>Polyporales</taxon>
        <taxon>Laetiporus</taxon>
    </lineage>
</organism>
<evidence type="ECO:0008006" key="5">
    <source>
        <dbReference type="Google" id="ProtNLM"/>
    </source>
</evidence>